<dbReference type="Proteomes" id="UP001501442">
    <property type="component" value="Unassembled WGS sequence"/>
</dbReference>
<dbReference type="RefSeq" id="WP_345428717.1">
    <property type="nucleotide sequence ID" value="NZ_BAABHK010000001.1"/>
</dbReference>
<keyword evidence="7" id="KW-1185">Reference proteome</keyword>
<comment type="caution">
    <text evidence="6">The sequence shown here is derived from an EMBL/GenBank/DDBJ whole genome shotgun (WGS) entry which is preliminary data.</text>
</comment>
<gene>
    <name evidence="6" type="ORF">GCM10023196_004110</name>
</gene>
<dbReference type="PROSITE" id="PS50977">
    <property type="entry name" value="HTH_TETR_2"/>
    <property type="match status" value="1"/>
</dbReference>
<dbReference type="InterPro" id="IPR050109">
    <property type="entry name" value="HTH-type_TetR-like_transc_reg"/>
</dbReference>
<protein>
    <submittedName>
        <fullName evidence="6">TetR/AcrR family transcriptional regulator</fullName>
    </submittedName>
</protein>
<dbReference type="EMBL" id="BAABHK010000001">
    <property type="protein sequence ID" value="GAA4620376.1"/>
    <property type="molecule type" value="Genomic_DNA"/>
</dbReference>
<evidence type="ECO:0000313" key="6">
    <source>
        <dbReference type="EMBL" id="GAA4620376.1"/>
    </source>
</evidence>
<dbReference type="PANTHER" id="PTHR30055:SF234">
    <property type="entry name" value="HTH-TYPE TRANSCRIPTIONAL REGULATOR BETI"/>
    <property type="match status" value="1"/>
</dbReference>
<keyword evidence="1" id="KW-0805">Transcription regulation</keyword>
<dbReference type="Gene3D" id="1.10.357.10">
    <property type="entry name" value="Tetracycline Repressor, domain 2"/>
    <property type="match status" value="1"/>
</dbReference>
<dbReference type="SUPFAM" id="SSF46689">
    <property type="entry name" value="Homeodomain-like"/>
    <property type="match status" value="1"/>
</dbReference>
<accession>A0ABP8TZN5</accession>
<evidence type="ECO:0000256" key="3">
    <source>
        <dbReference type="ARBA" id="ARBA00023163"/>
    </source>
</evidence>
<feature type="domain" description="HTH tetR-type" evidence="5">
    <location>
        <begin position="18"/>
        <end position="78"/>
    </location>
</feature>
<organism evidence="6 7">
    <name type="scientific">Actinoallomurus vinaceus</name>
    <dbReference type="NCBI Taxonomy" id="1080074"/>
    <lineage>
        <taxon>Bacteria</taxon>
        <taxon>Bacillati</taxon>
        <taxon>Actinomycetota</taxon>
        <taxon>Actinomycetes</taxon>
        <taxon>Streptosporangiales</taxon>
        <taxon>Thermomonosporaceae</taxon>
        <taxon>Actinoallomurus</taxon>
    </lineage>
</organism>
<evidence type="ECO:0000313" key="7">
    <source>
        <dbReference type="Proteomes" id="UP001501442"/>
    </source>
</evidence>
<dbReference type="Pfam" id="PF00440">
    <property type="entry name" value="TetR_N"/>
    <property type="match status" value="1"/>
</dbReference>
<dbReference type="Gene3D" id="1.10.10.60">
    <property type="entry name" value="Homeodomain-like"/>
    <property type="match status" value="1"/>
</dbReference>
<feature type="DNA-binding region" description="H-T-H motif" evidence="4">
    <location>
        <begin position="41"/>
        <end position="60"/>
    </location>
</feature>
<dbReference type="PRINTS" id="PR00455">
    <property type="entry name" value="HTHTETR"/>
</dbReference>
<reference evidence="7" key="1">
    <citation type="journal article" date="2019" name="Int. J. Syst. Evol. Microbiol.">
        <title>The Global Catalogue of Microorganisms (GCM) 10K type strain sequencing project: providing services to taxonomists for standard genome sequencing and annotation.</title>
        <authorList>
            <consortium name="The Broad Institute Genomics Platform"/>
            <consortium name="The Broad Institute Genome Sequencing Center for Infectious Disease"/>
            <person name="Wu L."/>
            <person name="Ma J."/>
        </authorList>
    </citation>
    <scope>NUCLEOTIDE SEQUENCE [LARGE SCALE GENOMIC DNA]</scope>
    <source>
        <strain evidence="7">JCM 17939</strain>
    </source>
</reference>
<keyword evidence="2 4" id="KW-0238">DNA-binding</keyword>
<evidence type="ECO:0000256" key="2">
    <source>
        <dbReference type="ARBA" id="ARBA00023125"/>
    </source>
</evidence>
<proteinExistence type="predicted"/>
<dbReference type="InterPro" id="IPR009057">
    <property type="entry name" value="Homeodomain-like_sf"/>
</dbReference>
<keyword evidence="3" id="KW-0804">Transcription</keyword>
<name>A0ABP8TZN5_9ACTN</name>
<evidence type="ECO:0000256" key="4">
    <source>
        <dbReference type="PROSITE-ProRule" id="PRU00335"/>
    </source>
</evidence>
<sequence>MSEPTGERPPTRRDEYAEVTRLAVVDAARELFGANGYVKTKVDEIARRARVSPATVYAQCGGKQGLLETLMDMWTSGTRVQQIIDDCRDAGTAREKLSVLAVGYVLIYAESGDIIRIVTEAAASIPAAAEFLHVANLRHQEALAEIVAGIRATGEIVDDLSDEDVVRTIFYHFRYEQFTLASEEFGWGVARARDTIREWLAQAILKSQPVESGV</sequence>
<evidence type="ECO:0000256" key="1">
    <source>
        <dbReference type="ARBA" id="ARBA00023015"/>
    </source>
</evidence>
<evidence type="ECO:0000259" key="5">
    <source>
        <dbReference type="PROSITE" id="PS50977"/>
    </source>
</evidence>
<dbReference type="InterPro" id="IPR001647">
    <property type="entry name" value="HTH_TetR"/>
</dbReference>
<dbReference type="PANTHER" id="PTHR30055">
    <property type="entry name" value="HTH-TYPE TRANSCRIPTIONAL REGULATOR RUTR"/>
    <property type="match status" value="1"/>
</dbReference>